<protein>
    <submittedName>
        <fullName evidence="4">Cytochrome b pre-mRNA-processing protein 3</fullName>
    </submittedName>
</protein>
<dbReference type="InterPro" id="IPR021150">
    <property type="entry name" value="Ubiq_cyt_c_chap"/>
</dbReference>
<proteinExistence type="inferred from homology"/>
<reference evidence="4 5" key="1">
    <citation type="submission" date="2020-08" db="EMBL/GenBank/DDBJ databases">
        <title>Genome sequencing of Purple Non-Sulfur Bacteria from various extreme environments.</title>
        <authorList>
            <person name="Mayer M."/>
        </authorList>
    </citation>
    <scope>NUCLEOTIDE SEQUENCE [LARGE SCALE GENOMIC DNA]</scope>
    <source>
        <strain evidence="4 5">JA131</strain>
    </source>
</reference>
<dbReference type="InterPro" id="IPR007129">
    <property type="entry name" value="Ubiqinol_cyt_c_chaperone_CPB3"/>
</dbReference>
<evidence type="ECO:0000256" key="2">
    <source>
        <dbReference type="ARBA" id="ARBA00006436"/>
    </source>
</evidence>
<sequence>MLNLLFGARSKARDDGHAIVARLYDEIVRATRQPGPYVHWGVPDTLDGRYDMLVLHAFVVFHRLGTLMREEAARAGVPETRTEPAGLSQALFNHMMRDLDTNLREAGVSDIRIGAKVKARTKAFYGRVAAYEAGLAESGDAVLRDALDRNVYTTVAAPPEGLSALVAYMRGLVAESAGWSWDDLARGTVTLEPANPIGGESATDLEGTP</sequence>
<feature type="domain" description="Ubiquinol-cytochrome c chaperone" evidence="3">
    <location>
        <begin position="39"/>
        <end position="188"/>
    </location>
</feature>
<accession>A0A7W6WAA2</accession>
<gene>
    <name evidence="4" type="ORF">GGD89_002628</name>
</gene>
<comment type="similarity">
    <text evidence="2">Belongs to the UPF0174 family.</text>
</comment>
<dbReference type="PANTHER" id="PTHR12184">
    <property type="entry name" value="UBIQUINOL-CYTOCHROME C REDUCTASE COMPLEX ASSEMBLY FACTOR 1 FAMILY MEMBER"/>
    <property type="match status" value="1"/>
</dbReference>
<comment type="similarity">
    <text evidence="1">Belongs to the CBP3 family.</text>
</comment>
<dbReference type="AlphaFoldDB" id="A0A7W6WAA2"/>
<dbReference type="Proteomes" id="UP000554286">
    <property type="component" value="Unassembled WGS sequence"/>
</dbReference>
<evidence type="ECO:0000313" key="5">
    <source>
        <dbReference type="Proteomes" id="UP000554286"/>
    </source>
</evidence>
<organism evidence="4 5">
    <name type="scientific">Roseospira visakhapatnamensis</name>
    <dbReference type="NCBI Taxonomy" id="390880"/>
    <lineage>
        <taxon>Bacteria</taxon>
        <taxon>Pseudomonadati</taxon>
        <taxon>Pseudomonadota</taxon>
        <taxon>Alphaproteobacteria</taxon>
        <taxon>Rhodospirillales</taxon>
        <taxon>Rhodospirillaceae</taxon>
        <taxon>Roseospira</taxon>
    </lineage>
</organism>
<name>A0A7W6WAA2_9PROT</name>
<keyword evidence="5" id="KW-1185">Reference proteome</keyword>
<comment type="caution">
    <text evidence="4">The sequence shown here is derived from an EMBL/GenBank/DDBJ whole genome shotgun (WGS) entry which is preliminary data.</text>
</comment>
<dbReference type="PANTHER" id="PTHR12184:SF1">
    <property type="entry name" value="UBIQUINOL-CYTOCHROME-C REDUCTASE COMPLEX ASSEMBLY FACTOR 1"/>
    <property type="match status" value="1"/>
</dbReference>
<dbReference type="Pfam" id="PF03981">
    <property type="entry name" value="Ubiq_cyt_C_chap"/>
    <property type="match status" value="1"/>
</dbReference>
<evidence type="ECO:0000313" key="4">
    <source>
        <dbReference type="EMBL" id="MBB4266990.1"/>
    </source>
</evidence>
<evidence type="ECO:0000259" key="3">
    <source>
        <dbReference type="Pfam" id="PF03981"/>
    </source>
</evidence>
<evidence type="ECO:0000256" key="1">
    <source>
        <dbReference type="ARBA" id="ARBA00006407"/>
    </source>
</evidence>
<dbReference type="RefSeq" id="WP_184045946.1">
    <property type="nucleotide sequence ID" value="NZ_JACIGK010000020.1"/>
</dbReference>
<dbReference type="EMBL" id="JACIGK010000020">
    <property type="protein sequence ID" value="MBB4266990.1"/>
    <property type="molecule type" value="Genomic_DNA"/>
</dbReference>